<keyword evidence="3" id="KW-0805">Transcription regulation</keyword>
<dbReference type="GO" id="GO:0003713">
    <property type="term" value="F:transcription coactivator activity"/>
    <property type="evidence" value="ECO:0007669"/>
    <property type="project" value="InterPro"/>
</dbReference>
<dbReference type="GO" id="GO:0060261">
    <property type="term" value="P:positive regulation of transcription initiation by RNA polymerase II"/>
    <property type="evidence" value="ECO:0007669"/>
    <property type="project" value="InterPro"/>
</dbReference>
<organism evidence="9 10">
    <name type="scientific">Adiantum capillus-veneris</name>
    <name type="common">Maidenhair fern</name>
    <dbReference type="NCBI Taxonomy" id="13818"/>
    <lineage>
        <taxon>Eukaryota</taxon>
        <taxon>Viridiplantae</taxon>
        <taxon>Streptophyta</taxon>
        <taxon>Embryophyta</taxon>
        <taxon>Tracheophyta</taxon>
        <taxon>Polypodiopsida</taxon>
        <taxon>Polypodiidae</taxon>
        <taxon>Polypodiales</taxon>
        <taxon>Pteridineae</taxon>
        <taxon>Pteridaceae</taxon>
        <taxon>Vittarioideae</taxon>
        <taxon>Adiantum</taxon>
    </lineage>
</organism>
<evidence type="ECO:0000256" key="5">
    <source>
        <dbReference type="ARBA" id="ARBA00023163"/>
    </source>
</evidence>
<dbReference type="Pfam" id="PF08766">
    <property type="entry name" value="DEK_C"/>
    <property type="match status" value="1"/>
</dbReference>
<keyword evidence="6" id="KW-0539">Nucleus</keyword>
<evidence type="ECO:0000256" key="4">
    <source>
        <dbReference type="ARBA" id="ARBA00023125"/>
    </source>
</evidence>
<reference evidence="9" key="1">
    <citation type="submission" date="2021-01" db="EMBL/GenBank/DDBJ databases">
        <title>Adiantum capillus-veneris genome.</title>
        <authorList>
            <person name="Fang Y."/>
            <person name="Liao Q."/>
        </authorList>
    </citation>
    <scope>NUCLEOTIDE SEQUENCE</scope>
    <source>
        <strain evidence="9">H3</strain>
        <tissue evidence="9">Leaf</tissue>
    </source>
</reference>
<dbReference type="Gene3D" id="1.10.10.60">
    <property type="entry name" value="Homeodomain-like"/>
    <property type="match status" value="1"/>
</dbReference>
<dbReference type="PROSITE" id="PS51998">
    <property type="entry name" value="DEK_C"/>
    <property type="match status" value="1"/>
</dbReference>
<feature type="region of interest" description="Disordered" evidence="7">
    <location>
        <begin position="69"/>
        <end position="148"/>
    </location>
</feature>
<dbReference type="InterPro" id="IPR003173">
    <property type="entry name" value="PC4_C"/>
</dbReference>
<evidence type="ECO:0000256" key="2">
    <source>
        <dbReference type="ARBA" id="ARBA00009001"/>
    </source>
</evidence>
<gene>
    <name evidence="9" type="ORF">GOP47_0003170</name>
</gene>
<dbReference type="EMBL" id="JABFUD020000002">
    <property type="protein sequence ID" value="KAI5083427.1"/>
    <property type="molecule type" value="Genomic_DNA"/>
</dbReference>
<dbReference type="PANTHER" id="PTHR13215">
    <property type="entry name" value="RNA POLYMERASE II TRANSCRIPTIONAL COACTIVATOR"/>
    <property type="match status" value="1"/>
</dbReference>
<evidence type="ECO:0000256" key="6">
    <source>
        <dbReference type="ARBA" id="ARBA00023242"/>
    </source>
</evidence>
<dbReference type="InterPro" id="IPR017415">
    <property type="entry name" value="KELP"/>
</dbReference>
<sequence>MATESSSPSEEEVRETVLQILQEADLENMTEFKVRASASEKLGADLNQPVYKKLVRKVVGDYLDARADAEAEAKTAQPADEEEEGDEAAANVPPLDDDAQLEEVKVLKSQNASDDDDDDGQPSRFARKPPLPALKQKKQMSGGDDDNLICQLSSKRNVSIQKFRGKTLVSIREYYEKDGELRPSAKGISLSVDQWKVLKNNVSAVEKAIAEFQ</sequence>
<accession>A0A9D4VDG2</accession>
<dbReference type="AlphaFoldDB" id="A0A9D4VDG2"/>
<comment type="similarity">
    <text evidence="2">Belongs to the transcriptional coactivator PC4 family.</text>
</comment>
<evidence type="ECO:0000313" key="9">
    <source>
        <dbReference type="EMBL" id="KAI5083427.1"/>
    </source>
</evidence>
<name>A0A9D4VDG2_ADICA</name>
<evidence type="ECO:0000256" key="7">
    <source>
        <dbReference type="SAM" id="MobiDB-lite"/>
    </source>
</evidence>
<keyword evidence="4" id="KW-0238">DNA-binding</keyword>
<evidence type="ECO:0000256" key="3">
    <source>
        <dbReference type="ARBA" id="ARBA00023015"/>
    </source>
</evidence>
<keyword evidence="5" id="KW-0804">Transcription</keyword>
<evidence type="ECO:0000313" key="10">
    <source>
        <dbReference type="Proteomes" id="UP000886520"/>
    </source>
</evidence>
<dbReference type="PIRSF" id="PIRSF038156">
    <property type="entry name" value="RNA_pol_II_KELP"/>
    <property type="match status" value="1"/>
</dbReference>
<dbReference type="InterPro" id="IPR014876">
    <property type="entry name" value="DEK_C"/>
</dbReference>
<evidence type="ECO:0000259" key="8">
    <source>
        <dbReference type="PROSITE" id="PS51998"/>
    </source>
</evidence>
<comment type="caution">
    <text evidence="9">The sequence shown here is derived from an EMBL/GenBank/DDBJ whole genome shotgun (WGS) entry which is preliminary data.</text>
</comment>
<dbReference type="Proteomes" id="UP000886520">
    <property type="component" value="Chromosome 3"/>
</dbReference>
<dbReference type="FunFam" id="2.30.31.10:FF:000011">
    <property type="entry name" value="RNA polymerase II transcriptional coactivator KELP"/>
    <property type="match status" value="1"/>
</dbReference>
<comment type="subcellular location">
    <subcellularLocation>
        <location evidence="1">Nucleus</location>
    </subcellularLocation>
</comment>
<proteinExistence type="inferred from homology"/>
<dbReference type="OrthoDB" id="2505440at2759"/>
<dbReference type="GO" id="GO:0003677">
    <property type="term" value="F:DNA binding"/>
    <property type="evidence" value="ECO:0007669"/>
    <property type="project" value="UniProtKB-KW"/>
</dbReference>
<keyword evidence="10" id="KW-1185">Reference proteome</keyword>
<evidence type="ECO:0000256" key="1">
    <source>
        <dbReference type="ARBA" id="ARBA00004123"/>
    </source>
</evidence>
<dbReference type="SUPFAM" id="SSF109715">
    <property type="entry name" value="DEK C-terminal domain"/>
    <property type="match status" value="1"/>
</dbReference>
<dbReference type="Gene3D" id="2.30.31.10">
    <property type="entry name" value="Transcriptional Coactivator Pc4, Chain A"/>
    <property type="match status" value="1"/>
</dbReference>
<dbReference type="InterPro" id="IPR009044">
    <property type="entry name" value="ssDNA-bd_transcriptional_reg"/>
</dbReference>
<dbReference type="SUPFAM" id="SSF54447">
    <property type="entry name" value="ssDNA-binding transcriptional regulator domain"/>
    <property type="match status" value="1"/>
</dbReference>
<feature type="domain" description="DEK-C" evidence="8">
    <location>
        <begin position="7"/>
        <end position="64"/>
    </location>
</feature>
<protein>
    <recommendedName>
        <fullName evidence="8">DEK-C domain-containing protein</fullName>
    </recommendedName>
</protein>
<dbReference type="InterPro" id="IPR045125">
    <property type="entry name" value="Sub1/Tcp4-like"/>
</dbReference>
<dbReference type="GO" id="GO:0005634">
    <property type="term" value="C:nucleus"/>
    <property type="evidence" value="ECO:0007669"/>
    <property type="project" value="UniProtKB-SubCell"/>
</dbReference>
<dbReference type="Pfam" id="PF02229">
    <property type="entry name" value="PC4"/>
    <property type="match status" value="1"/>
</dbReference>